<dbReference type="PANTHER" id="PTHR34975:SF2">
    <property type="entry name" value="SPORE GERMINATION PROTEIN A2"/>
    <property type="match status" value="1"/>
</dbReference>
<dbReference type="RefSeq" id="WP_373948688.1">
    <property type="nucleotide sequence ID" value="NZ_JBHDLN010000002.1"/>
</dbReference>
<feature type="transmembrane region" description="Helical" evidence="8">
    <location>
        <begin position="83"/>
        <end position="105"/>
    </location>
</feature>
<proteinExistence type="inferred from homology"/>
<keyword evidence="6 8" id="KW-1133">Transmembrane helix</keyword>
<evidence type="ECO:0000256" key="7">
    <source>
        <dbReference type="ARBA" id="ARBA00023136"/>
    </source>
</evidence>
<dbReference type="NCBIfam" id="TIGR00912">
    <property type="entry name" value="2A0309"/>
    <property type="match status" value="1"/>
</dbReference>
<dbReference type="PANTHER" id="PTHR34975">
    <property type="entry name" value="SPORE GERMINATION PROTEIN A2"/>
    <property type="match status" value="1"/>
</dbReference>
<comment type="subcellular location">
    <subcellularLocation>
        <location evidence="1">Membrane</location>
        <topology evidence="1">Multi-pass membrane protein</topology>
    </subcellularLocation>
</comment>
<feature type="transmembrane region" description="Helical" evidence="8">
    <location>
        <begin position="43"/>
        <end position="63"/>
    </location>
</feature>
<feature type="transmembrane region" description="Helical" evidence="8">
    <location>
        <begin position="334"/>
        <end position="353"/>
    </location>
</feature>
<evidence type="ECO:0000256" key="2">
    <source>
        <dbReference type="ARBA" id="ARBA00007998"/>
    </source>
</evidence>
<evidence type="ECO:0000256" key="4">
    <source>
        <dbReference type="ARBA" id="ARBA00022544"/>
    </source>
</evidence>
<sequence length="366" mass="42420">MKKYTVNEINLKQFTFTIYKTQIGIGILSLPRDLSETAGMDGWISLLLGWLLAILFSVLIIKVMEKHPEDTLFDIFPKYFGKWLGGAVSVLWILYTAFSATIAMISSIHIIQVWILPNAKEYVLMPLFMIPVYMATKQGVRVIGRFGEFVFLFTLWMPMILFLTLYESNWLNLIPVGQKGWLPILTTVKATMLSFLGFEITFMLYPFLQNKKAAYKGVIYANTISMLVFMLITVLSYVRFSHQVIMEYLYPTLNLLKLIRLPILERFEIIFLAFYLFILFATVIPYLYMSVFGLSRLTGKKDHVPYLRVYTLIWLVLPFFFVPSFSQITALSKFWGNLGLCAAVIFPVLFWAYQKAFLKLRKGALR</sequence>
<keyword evidence="7 8" id="KW-0472">Membrane</keyword>
<protein>
    <submittedName>
        <fullName evidence="9">Endospore germination permease</fullName>
    </submittedName>
</protein>
<keyword evidence="10" id="KW-1185">Reference proteome</keyword>
<dbReference type="Gene3D" id="1.20.1740.10">
    <property type="entry name" value="Amino acid/polyamine transporter I"/>
    <property type="match status" value="1"/>
</dbReference>
<dbReference type="EMBL" id="JBHDLN010000002">
    <property type="protein sequence ID" value="MFB0841248.1"/>
    <property type="molecule type" value="Genomic_DNA"/>
</dbReference>
<evidence type="ECO:0000313" key="10">
    <source>
        <dbReference type="Proteomes" id="UP001575622"/>
    </source>
</evidence>
<feature type="transmembrane region" description="Helical" evidence="8">
    <location>
        <begin position="217"/>
        <end position="238"/>
    </location>
</feature>
<evidence type="ECO:0000256" key="3">
    <source>
        <dbReference type="ARBA" id="ARBA00022448"/>
    </source>
</evidence>
<evidence type="ECO:0000313" key="9">
    <source>
        <dbReference type="EMBL" id="MFB0841248.1"/>
    </source>
</evidence>
<keyword evidence="4" id="KW-0309">Germination</keyword>
<feature type="transmembrane region" description="Helical" evidence="8">
    <location>
        <begin position="181"/>
        <end position="205"/>
    </location>
</feature>
<dbReference type="InterPro" id="IPR004761">
    <property type="entry name" value="Spore_GerAB"/>
</dbReference>
<keyword evidence="3" id="KW-0813">Transport</keyword>
<comment type="similarity">
    <text evidence="2">Belongs to the amino acid-polyamine-organocation (APC) superfamily. Spore germination protein (SGP) (TC 2.A.3.9) family.</text>
</comment>
<accession>A0ABV4UTU3</accession>
<gene>
    <name evidence="9" type="ORF">ACEU3E_03615</name>
</gene>
<keyword evidence="5 8" id="KW-0812">Transmembrane</keyword>
<dbReference type="Proteomes" id="UP001575622">
    <property type="component" value="Unassembled WGS sequence"/>
</dbReference>
<dbReference type="Pfam" id="PF03845">
    <property type="entry name" value="Spore_permease"/>
    <property type="match status" value="1"/>
</dbReference>
<evidence type="ECO:0000256" key="6">
    <source>
        <dbReference type="ARBA" id="ARBA00022989"/>
    </source>
</evidence>
<organism evidence="9 10">
    <name type="scientific">Paenibacillus oleatilyticus</name>
    <dbReference type="NCBI Taxonomy" id="2594886"/>
    <lineage>
        <taxon>Bacteria</taxon>
        <taxon>Bacillati</taxon>
        <taxon>Bacillota</taxon>
        <taxon>Bacilli</taxon>
        <taxon>Bacillales</taxon>
        <taxon>Paenibacillaceae</taxon>
        <taxon>Paenibacillus</taxon>
    </lineage>
</organism>
<feature type="transmembrane region" description="Helical" evidence="8">
    <location>
        <begin position="146"/>
        <end position="166"/>
    </location>
</feature>
<reference evidence="9 10" key="1">
    <citation type="submission" date="2024-09" db="EMBL/GenBank/DDBJ databases">
        <authorList>
            <person name="Makale K.P.P."/>
            <person name="Makhzoum A."/>
            <person name="Rantong G."/>
            <person name="Rahube T.O."/>
        </authorList>
    </citation>
    <scope>NUCLEOTIDE SEQUENCE [LARGE SCALE GENOMIC DNA]</scope>
    <source>
        <strain evidence="9 10">KM_D13</strain>
    </source>
</reference>
<comment type="caution">
    <text evidence="9">The sequence shown here is derived from an EMBL/GenBank/DDBJ whole genome shotgun (WGS) entry which is preliminary data.</text>
</comment>
<name>A0ABV4UTU3_9BACL</name>
<feature type="transmembrane region" description="Helical" evidence="8">
    <location>
        <begin position="309"/>
        <end position="328"/>
    </location>
</feature>
<evidence type="ECO:0000256" key="8">
    <source>
        <dbReference type="SAM" id="Phobius"/>
    </source>
</evidence>
<evidence type="ECO:0000256" key="5">
    <source>
        <dbReference type="ARBA" id="ARBA00022692"/>
    </source>
</evidence>
<feature type="transmembrane region" description="Helical" evidence="8">
    <location>
        <begin position="269"/>
        <end position="288"/>
    </location>
</feature>
<evidence type="ECO:0000256" key="1">
    <source>
        <dbReference type="ARBA" id="ARBA00004141"/>
    </source>
</evidence>